<dbReference type="EMBL" id="JAEDAH010000020">
    <property type="protein sequence ID" value="MCA6062981.1"/>
    <property type="molecule type" value="Genomic_DNA"/>
</dbReference>
<dbReference type="InterPro" id="IPR000326">
    <property type="entry name" value="PAP2/HPO"/>
</dbReference>
<feature type="transmembrane region" description="Helical" evidence="4">
    <location>
        <begin position="71"/>
        <end position="90"/>
    </location>
</feature>
<dbReference type="SUPFAM" id="SSF48317">
    <property type="entry name" value="Acid phosphatase/Vanadium-dependent haloperoxidase"/>
    <property type="match status" value="1"/>
</dbReference>
<evidence type="ECO:0000259" key="5">
    <source>
        <dbReference type="SMART" id="SM00014"/>
    </source>
</evidence>
<feature type="transmembrane region" description="Helical" evidence="4">
    <location>
        <begin position="223"/>
        <end position="245"/>
    </location>
</feature>
<feature type="domain" description="Phosphatidic acid phosphatase type 2/haloperoxidase" evidence="5">
    <location>
        <begin position="71"/>
        <end position="185"/>
    </location>
</feature>
<keyword evidence="4" id="KW-0472">Membrane</keyword>
<dbReference type="InterPro" id="IPR036938">
    <property type="entry name" value="PAP2/HPO_sf"/>
</dbReference>
<dbReference type="Proteomes" id="UP000714380">
    <property type="component" value="Unassembled WGS sequence"/>
</dbReference>
<feature type="transmembrane region" description="Helical" evidence="4">
    <location>
        <begin position="146"/>
        <end position="164"/>
    </location>
</feature>
<keyword evidence="4" id="KW-1133">Transmembrane helix</keyword>
<evidence type="ECO:0000256" key="1">
    <source>
        <dbReference type="ARBA" id="ARBA00012374"/>
    </source>
</evidence>
<dbReference type="Gene3D" id="1.20.144.10">
    <property type="entry name" value="Phosphatidic acid phosphatase type 2/haloperoxidase"/>
    <property type="match status" value="1"/>
</dbReference>
<dbReference type="EC" id="3.6.1.27" evidence="1"/>
<name>A0ABS7ZMP1_9GAMM</name>
<feature type="transmembrane region" description="Helical" evidence="4">
    <location>
        <begin position="122"/>
        <end position="139"/>
    </location>
</feature>
<dbReference type="SMART" id="SM00014">
    <property type="entry name" value="acidPPc"/>
    <property type="match status" value="1"/>
</dbReference>
<evidence type="ECO:0000256" key="2">
    <source>
        <dbReference type="ARBA" id="ARBA00032707"/>
    </source>
</evidence>
<dbReference type="RefSeq" id="WP_225672517.1">
    <property type="nucleotide sequence ID" value="NZ_JAEDAH010000020.1"/>
</dbReference>
<feature type="transmembrane region" description="Helical" evidence="4">
    <location>
        <begin position="44"/>
        <end position="64"/>
    </location>
</feature>
<feature type="transmembrane region" description="Helical" evidence="4">
    <location>
        <begin position="170"/>
        <end position="189"/>
    </location>
</feature>
<accession>A0ABS7ZMP1</accession>
<dbReference type="Pfam" id="PF01569">
    <property type="entry name" value="PAP2"/>
    <property type="match status" value="1"/>
</dbReference>
<gene>
    <name evidence="6" type="ORF">I9W95_05105</name>
</gene>
<comment type="catalytic activity">
    <reaction evidence="3">
        <text>di-trans,octa-cis-undecaprenyl diphosphate + H2O = di-trans,octa-cis-undecaprenyl phosphate + phosphate + H(+)</text>
        <dbReference type="Rhea" id="RHEA:28094"/>
        <dbReference type="ChEBI" id="CHEBI:15377"/>
        <dbReference type="ChEBI" id="CHEBI:15378"/>
        <dbReference type="ChEBI" id="CHEBI:43474"/>
        <dbReference type="ChEBI" id="CHEBI:58405"/>
        <dbReference type="ChEBI" id="CHEBI:60392"/>
        <dbReference type="EC" id="3.6.1.27"/>
    </reaction>
</comment>
<proteinExistence type="predicted"/>
<evidence type="ECO:0000313" key="7">
    <source>
        <dbReference type="Proteomes" id="UP000714380"/>
    </source>
</evidence>
<dbReference type="PANTHER" id="PTHR14969">
    <property type="entry name" value="SPHINGOSINE-1-PHOSPHATE PHOSPHOHYDROLASE"/>
    <property type="match status" value="1"/>
</dbReference>
<reference evidence="6 7" key="1">
    <citation type="submission" date="2020-12" db="EMBL/GenBank/DDBJ databases">
        <title>Novel Thalassolituus-related marine hydrocarbonoclastic bacteria mediated algae-derived hydrocarbons mineralization in twilight zone of the northern South China Sea.</title>
        <authorList>
            <person name="Dong C."/>
        </authorList>
    </citation>
    <scope>NUCLEOTIDE SEQUENCE [LARGE SCALE GENOMIC DNA]</scope>
    <source>
        <strain evidence="6 7">IMCC1826</strain>
    </source>
</reference>
<sequence>MQRPATLTLLATALLAAAVTIWLSGWNQSMFLVLNHAGHALPDALWSNLTLVADTLFAVAVLLIAASFRPIMFNQALLLLLLGGLLVHGFKQGLDVLRPAAVLDRDSFYIIGQVLKNHSFPSGHSFTAMSCAALLFLNIPRRTTAWLMLLIGAAAALSRAMVGAHWPLDILVGSAAGMLTAVFCVYLTTRFRWLRGHGMKLFTVFLLTLASAALIWHEDGYPHTDLLALIAAVSALLTAAVRVWLPLLRMTFQANSVSGAE</sequence>
<feature type="transmembrane region" description="Helical" evidence="4">
    <location>
        <begin position="201"/>
        <end position="217"/>
    </location>
</feature>
<dbReference type="PANTHER" id="PTHR14969:SF13">
    <property type="entry name" value="AT30094P"/>
    <property type="match status" value="1"/>
</dbReference>
<keyword evidence="7" id="KW-1185">Reference proteome</keyword>
<evidence type="ECO:0000256" key="4">
    <source>
        <dbReference type="SAM" id="Phobius"/>
    </source>
</evidence>
<protein>
    <recommendedName>
        <fullName evidence="1">undecaprenyl-diphosphate phosphatase</fullName>
        <ecNumber evidence="1">3.6.1.27</ecNumber>
    </recommendedName>
    <alternativeName>
        <fullName evidence="2">Undecaprenyl pyrophosphate phosphatase</fullName>
    </alternativeName>
</protein>
<evidence type="ECO:0000256" key="3">
    <source>
        <dbReference type="ARBA" id="ARBA00047594"/>
    </source>
</evidence>
<keyword evidence="4" id="KW-0812">Transmembrane</keyword>
<comment type="caution">
    <text evidence="6">The sequence shown here is derived from an EMBL/GenBank/DDBJ whole genome shotgun (WGS) entry which is preliminary data.</text>
</comment>
<evidence type="ECO:0000313" key="6">
    <source>
        <dbReference type="EMBL" id="MCA6062981.1"/>
    </source>
</evidence>
<organism evidence="6 7">
    <name type="scientific">Thalassolituus marinus</name>
    <dbReference type="NCBI Taxonomy" id="671053"/>
    <lineage>
        <taxon>Bacteria</taxon>
        <taxon>Pseudomonadati</taxon>
        <taxon>Pseudomonadota</taxon>
        <taxon>Gammaproteobacteria</taxon>
        <taxon>Oceanospirillales</taxon>
        <taxon>Oceanospirillaceae</taxon>
        <taxon>Thalassolituus</taxon>
    </lineage>
</organism>